<protein>
    <submittedName>
        <fullName evidence="3">Uncharacterized protein</fullName>
    </submittedName>
</protein>
<organism evidence="3 4">
    <name type="scientific">Microvirga subterranea</name>
    <dbReference type="NCBI Taxonomy" id="186651"/>
    <lineage>
        <taxon>Bacteria</taxon>
        <taxon>Pseudomonadati</taxon>
        <taxon>Pseudomonadota</taxon>
        <taxon>Alphaproteobacteria</taxon>
        <taxon>Hyphomicrobiales</taxon>
        <taxon>Methylobacteriaceae</taxon>
        <taxon>Microvirga</taxon>
    </lineage>
</organism>
<name>A0A370HVM5_9HYPH</name>
<feature type="signal peptide" evidence="2">
    <location>
        <begin position="1"/>
        <end position="21"/>
    </location>
</feature>
<feature type="region of interest" description="Disordered" evidence="1">
    <location>
        <begin position="19"/>
        <end position="48"/>
    </location>
</feature>
<sequence>MRIPTLLSALVLLAAASTANAQGRPVPADPQVPKARTGATYTSEQSAAMADAAREKTEALERARDKRMKTLTRGICTGC</sequence>
<evidence type="ECO:0000313" key="3">
    <source>
        <dbReference type="EMBL" id="RDI62360.1"/>
    </source>
</evidence>
<dbReference type="RefSeq" id="WP_114768485.1">
    <property type="nucleotide sequence ID" value="NZ_QQBB01000001.1"/>
</dbReference>
<feature type="chain" id="PRO_5016571510" evidence="2">
    <location>
        <begin position="22"/>
        <end position="79"/>
    </location>
</feature>
<keyword evidence="4" id="KW-1185">Reference proteome</keyword>
<dbReference type="EMBL" id="QQBB01000001">
    <property type="protein sequence ID" value="RDI62360.1"/>
    <property type="molecule type" value="Genomic_DNA"/>
</dbReference>
<gene>
    <name evidence="3" type="ORF">DES45_101630</name>
</gene>
<dbReference type="AlphaFoldDB" id="A0A370HVM5"/>
<proteinExistence type="predicted"/>
<comment type="caution">
    <text evidence="3">The sequence shown here is derived from an EMBL/GenBank/DDBJ whole genome shotgun (WGS) entry which is preliminary data.</text>
</comment>
<evidence type="ECO:0000256" key="1">
    <source>
        <dbReference type="SAM" id="MobiDB-lite"/>
    </source>
</evidence>
<reference evidence="3 4" key="1">
    <citation type="submission" date="2018-07" db="EMBL/GenBank/DDBJ databases">
        <title>Genomic Encyclopedia of Type Strains, Phase IV (KMG-IV): sequencing the most valuable type-strain genomes for metagenomic binning, comparative biology and taxonomic classification.</title>
        <authorList>
            <person name="Goeker M."/>
        </authorList>
    </citation>
    <scope>NUCLEOTIDE SEQUENCE [LARGE SCALE GENOMIC DNA]</scope>
    <source>
        <strain evidence="3 4">DSM 14364</strain>
    </source>
</reference>
<accession>A0A370HVM5</accession>
<dbReference type="Proteomes" id="UP000254925">
    <property type="component" value="Unassembled WGS sequence"/>
</dbReference>
<keyword evidence="2" id="KW-0732">Signal</keyword>
<evidence type="ECO:0000313" key="4">
    <source>
        <dbReference type="Proteomes" id="UP000254925"/>
    </source>
</evidence>
<evidence type="ECO:0000256" key="2">
    <source>
        <dbReference type="SAM" id="SignalP"/>
    </source>
</evidence>